<name>A0ABM4BDV3_HYDVU</name>
<keyword evidence="5 8" id="KW-0812">Transmembrane</keyword>
<dbReference type="InterPro" id="IPR009450">
    <property type="entry name" value="Plno_GlcNAc_GPI2"/>
</dbReference>
<comment type="pathway">
    <text evidence="2">Glycolipid biosynthesis; glycosylphosphatidylinositol-anchor biosynthesis.</text>
</comment>
<reference evidence="9" key="1">
    <citation type="submission" date="2025-05" db="UniProtKB">
        <authorList>
            <consortium name="RefSeq"/>
        </authorList>
    </citation>
    <scope>NUCLEOTIDE SEQUENCE [LARGE SCALE GENOMIC DNA]</scope>
</reference>
<evidence type="ECO:0000256" key="8">
    <source>
        <dbReference type="SAM" id="Phobius"/>
    </source>
</evidence>
<evidence type="ECO:0000256" key="6">
    <source>
        <dbReference type="ARBA" id="ARBA00022989"/>
    </source>
</evidence>
<keyword evidence="7 8" id="KW-0472">Membrane</keyword>
<evidence type="ECO:0000313" key="10">
    <source>
        <dbReference type="RefSeq" id="XP_065647129.1"/>
    </source>
</evidence>
<evidence type="ECO:0000256" key="2">
    <source>
        <dbReference type="ARBA" id="ARBA00004687"/>
    </source>
</evidence>
<comment type="subcellular location">
    <subcellularLocation>
        <location evidence="1">Membrane</location>
        <topology evidence="1">Multi-pass membrane protein</topology>
    </subcellularLocation>
</comment>
<dbReference type="GeneID" id="101240049"/>
<feature type="transmembrane region" description="Helical" evidence="8">
    <location>
        <begin position="181"/>
        <end position="198"/>
    </location>
</feature>
<dbReference type="Pfam" id="PF06432">
    <property type="entry name" value="GPI2"/>
    <property type="match status" value="1"/>
</dbReference>
<feature type="transmembrane region" description="Helical" evidence="8">
    <location>
        <begin position="100"/>
        <end position="119"/>
    </location>
</feature>
<dbReference type="GO" id="GO:0016757">
    <property type="term" value="F:glycosyltransferase activity"/>
    <property type="evidence" value="ECO:0007669"/>
    <property type="project" value="UniProtKB-KW"/>
</dbReference>
<feature type="transmembrane region" description="Helical" evidence="8">
    <location>
        <begin position="230"/>
        <end position="252"/>
    </location>
</feature>
<dbReference type="PIRSF" id="PIRSF016104">
    <property type="entry name" value="GPI2"/>
    <property type="match status" value="1"/>
</dbReference>
<evidence type="ECO:0000256" key="5">
    <source>
        <dbReference type="ARBA" id="ARBA00022692"/>
    </source>
</evidence>
<evidence type="ECO:0000256" key="1">
    <source>
        <dbReference type="ARBA" id="ARBA00004141"/>
    </source>
</evidence>
<evidence type="ECO:0000256" key="7">
    <source>
        <dbReference type="ARBA" id="ARBA00023136"/>
    </source>
</evidence>
<feature type="transmembrane region" description="Helical" evidence="8">
    <location>
        <begin position="43"/>
        <end position="65"/>
    </location>
</feature>
<sequence>MSEIKWCKVLYKHQPFEDNYTSKTFLDEMEKNVNTKIYDLPRIIFESGVVSQQLSSICLFVSVFWYLEVKILSPINLLFALLLCFCIGVSFRKVIGKKGIGVSSCFIVSSFVFAISPILKTLTKSISTDTIYAMTTCMLLANMLFQDYGAGAAIVSKVISLNTSIFAAVCLGSRLSSSLQVYAFVMLAVEVFALFPELRKDIKCWCRGADIFLTEIMAIFTTLLLAPVSRIAACGLVLAHFMITFFFPIWMYRLQRYKNNIHGPWDEARISNG</sequence>
<protein>
    <submittedName>
        <fullName evidence="10">Phosphatidylinositol N-acetylglucosaminyltransferase subunit C isoform X1</fullName>
    </submittedName>
</protein>
<organism evidence="9 10">
    <name type="scientific">Hydra vulgaris</name>
    <name type="common">Hydra</name>
    <name type="synonym">Hydra attenuata</name>
    <dbReference type="NCBI Taxonomy" id="6087"/>
    <lineage>
        <taxon>Eukaryota</taxon>
        <taxon>Metazoa</taxon>
        <taxon>Cnidaria</taxon>
        <taxon>Hydrozoa</taxon>
        <taxon>Hydroidolina</taxon>
        <taxon>Anthoathecata</taxon>
        <taxon>Aplanulata</taxon>
        <taxon>Hydridae</taxon>
        <taxon>Hydra</taxon>
    </lineage>
</organism>
<feature type="transmembrane region" description="Helical" evidence="8">
    <location>
        <begin position="71"/>
        <end position="91"/>
    </location>
</feature>
<keyword evidence="9" id="KW-1185">Reference proteome</keyword>
<gene>
    <name evidence="10" type="primary">LOC101240049</name>
</gene>
<dbReference type="RefSeq" id="XP_065647129.1">
    <property type="nucleotide sequence ID" value="XM_065791057.1"/>
</dbReference>
<evidence type="ECO:0000256" key="4">
    <source>
        <dbReference type="ARBA" id="ARBA00022502"/>
    </source>
</evidence>
<dbReference type="PANTHER" id="PTHR12982:SF0">
    <property type="entry name" value="PHOSPHATIDYLINOSITOL N-ACETYLGLUCOSAMINYLTRANSFERASE SUBUNIT C"/>
    <property type="match status" value="1"/>
</dbReference>
<feature type="transmembrane region" description="Helical" evidence="8">
    <location>
        <begin position="152"/>
        <end position="175"/>
    </location>
</feature>
<keyword evidence="4" id="KW-0337">GPI-anchor biosynthesis</keyword>
<keyword evidence="6 8" id="KW-1133">Transmembrane helix</keyword>
<proteinExistence type="inferred from homology"/>
<evidence type="ECO:0000256" key="3">
    <source>
        <dbReference type="ARBA" id="ARBA00008321"/>
    </source>
</evidence>
<dbReference type="PANTHER" id="PTHR12982">
    <property type="entry name" value="PHOSPHATIDYLINOSITOL GLYCAN, CLASS C"/>
    <property type="match status" value="1"/>
</dbReference>
<comment type="similarity">
    <text evidence="3">Belongs to the PIGC family.</text>
</comment>
<keyword evidence="10" id="KW-0808">Transferase</keyword>
<keyword evidence="10" id="KW-0328">Glycosyltransferase</keyword>
<reference evidence="10" key="2">
    <citation type="submission" date="2025-08" db="UniProtKB">
        <authorList>
            <consortium name="RefSeq"/>
        </authorList>
    </citation>
    <scope>IDENTIFICATION</scope>
</reference>
<accession>A0ABM4BDV3</accession>
<evidence type="ECO:0000313" key="9">
    <source>
        <dbReference type="Proteomes" id="UP001652625"/>
    </source>
</evidence>
<dbReference type="Proteomes" id="UP001652625">
    <property type="component" value="Chromosome 02"/>
</dbReference>